<name>A0AAV6LRM4_9ERIC</name>
<dbReference type="Proteomes" id="UP000823749">
    <property type="component" value="Chromosome 1"/>
</dbReference>
<accession>A0AAV6LRM4</accession>
<feature type="region of interest" description="Disordered" evidence="1">
    <location>
        <begin position="1"/>
        <end position="24"/>
    </location>
</feature>
<evidence type="ECO:0000256" key="1">
    <source>
        <dbReference type="SAM" id="MobiDB-lite"/>
    </source>
</evidence>
<evidence type="ECO:0000313" key="3">
    <source>
        <dbReference type="Proteomes" id="UP000823749"/>
    </source>
</evidence>
<keyword evidence="3" id="KW-1185">Reference proteome</keyword>
<evidence type="ECO:0000313" key="2">
    <source>
        <dbReference type="EMBL" id="KAG5567380.1"/>
    </source>
</evidence>
<organism evidence="2 3">
    <name type="scientific">Rhododendron griersonianum</name>
    <dbReference type="NCBI Taxonomy" id="479676"/>
    <lineage>
        <taxon>Eukaryota</taxon>
        <taxon>Viridiplantae</taxon>
        <taxon>Streptophyta</taxon>
        <taxon>Embryophyta</taxon>
        <taxon>Tracheophyta</taxon>
        <taxon>Spermatophyta</taxon>
        <taxon>Magnoliopsida</taxon>
        <taxon>eudicotyledons</taxon>
        <taxon>Gunneridae</taxon>
        <taxon>Pentapetalae</taxon>
        <taxon>asterids</taxon>
        <taxon>Ericales</taxon>
        <taxon>Ericaceae</taxon>
        <taxon>Ericoideae</taxon>
        <taxon>Rhodoreae</taxon>
        <taxon>Rhododendron</taxon>
    </lineage>
</organism>
<sequence>MASRRGGVFFPERPHNNTPSDGILSRVSSKISESPILYQGKQAASDAGFVAKKLLRRRWVELRRRWWCS</sequence>
<gene>
    <name evidence="2" type="ORF">RHGRI_002809</name>
</gene>
<reference evidence="2" key="1">
    <citation type="submission" date="2020-08" db="EMBL/GenBank/DDBJ databases">
        <title>Plant Genome Project.</title>
        <authorList>
            <person name="Zhang R.-G."/>
        </authorList>
    </citation>
    <scope>NUCLEOTIDE SEQUENCE</scope>
    <source>
        <strain evidence="2">WSP0</strain>
        <tissue evidence="2">Leaf</tissue>
    </source>
</reference>
<dbReference type="AlphaFoldDB" id="A0AAV6LRM4"/>
<protein>
    <submittedName>
        <fullName evidence="2">Uncharacterized protein</fullName>
    </submittedName>
</protein>
<proteinExistence type="predicted"/>
<comment type="caution">
    <text evidence="2">The sequence shown here is derived from an EMBL/GenBank/DDBJ whole genome shotgun (WGS) entry which is preliminary data.</text>
</comment>
<dbReference type="EMBL" id="JACTNZ010000001">
    <property type="protein sequence ID" value="KAG5567380.1"/>
    <property type="molecule type" value="Genomic_DNA"/>
</dbReference>